<evidence type="ECO:0000313" key="6">
    <source>
        <dbReference type="Proteomes" id="UP000504636"/>
    </source>
</evidence>
<dbReference type="InterPro" id="IPR020946">
    <property type="entry name" value="Flavin_mOase-like"/>
</dbReference>
<name>A0A6A6Z357_9PEZI</name>
<dbReference type="GeneID" id="54459867"/>
<keyword evidence="2" id="KW-0285">Flavoprotein</keyword>
<reference evidence="7" key="2">
    <citation type="submission" date="2020-04" db="EMBL/GenBank/DDBJ databases">
        <authorList>
            <consortium name="NCBI Genome Project"/>
        </authorList>
    </citation>
    <scope>NUCLEOTIDE SEQUENCE</scope>
    <source>
        <strain evidence="7">CBS 304.34</strain>
    </source>
</reference>
<dbReference type="OrthoDB" id="74360at2759"/>
<keyword evidence="3" id="KW-0274">FAD</keyword>
<dbReference type="GO" id="GO:0050660">
    <property type="term" value="F:flavin adenine dinucleotide binding"/>
    <property type="evidence" value="ECO:0007669"/>
    <property type="project" value="InterPro"/>
</dbReference>
<dbReference type="Pfam" id="PF00743">
    <property type="entry name" value="FMO-like"/>
    <property type="match status" value="1"/>
</dbReference>
<evidence type="ECO:0000256" key="4">
    <source>
        <dbReference type="ARBA" id="ARBA00023002"/>
    </source>
</evidence>
<evidence type="ECO:0000256" key="3">
    <source>
        <dbReference type="ARBA" id="ARBA00022827"/>
    </source>
</evidence>
<gene>
    <name evidence="5 7" type="ORF">BDZ99DRAFT_458705</name>
</gene>
<proteinExistence type="inferred from homology"/>
<dbReference type="Gene3D" id="3.50.50.60">
    <property type="entry name" value="FAD/NAD(P)-binding domain"/>
    <property type="match status" value="3"/>
</dbReference>
<organism evidence="5">
    <name type="scientific">Mytilinidion resinicola</name>
    <dbReference type="NCBI Taxonomy" id="574789"/>
    <lineage>
        <taxon>Eukaryota</taxon>
        <taxon>Fungi</taxon>
        <taxon>Dikarya</taxon>
        <taxon>Ascomycota</taxon>
        <taxon>Pezizomycotina</taxon>
        <taxon>Dothideomycetes</taxon>
        <taxon>Pleosporomycetidae</taxon>
        <taxon>Mytilinidiales</taxon>
        <taxon>Mytilinidiaceae</taxon>
        <taxon>Mytilinidion</taxon>
    </lineage>
</organism>
<dbReference type="EMBL" id="MU003694">
    <property type="protein sequence ID" value="KAF2814714.1"/>
    <property type="molecule type" value="Genomic_DNA"/>
</dbReference>
<evidence type="ECO:0000256" key="1">
    <source>
        <dbReference type="ARBA" id="ARBA00010139"/>
    </source>
</evidence>
<dbReference type="InterPro" id="IPR051209">
    <property type="entry name" value="FAD-bind_Monooxygenase_sf"/>
</dbReference>
<dbReference type="PANTHER" id="PTHR42877">
    <property type="entry name" value="L-ORNITHINE N(5)-MONOOXYGENASE-RELATED"/>
    <property type="match status" value="1"/>
</dbReference>
<evidence type="ECO:0000313" key="7">
    <source>
        <dbReference type="RefSeq" id="XP_033581678.1"/>
    </source>
</evidence>
<reference evidence="5 7" key="1">
    <citation type="journal article" date="2020" name="Stud. Mycol.">
        <title>101 Dothideomycetes genomes: a test case for predicting lifestyles and emergence of pathogens.</title>
        <authorList>
            <person name="Haridas S."/>
            <person name="Albert R."/>
            <person name="Binder M."/>
            <person name="Bloem J."/>
            <person name="Labutti K."/>
            <person name="Salamov A."/>
            <person name="Andreopoulos B."/>
            <person name="Baker S."/>
            <person name="Barry K."/>
            <person name="Bills G."/>
            <person name="Bluhm B."/>
            <person name="Cannon C."/>
            <person name="Castanera R."/>
            <person name="Culley D."/>
            <person name="Daum C."/>
            <person name="Ezra D."/>
            <person name="Gonzalez J."/>
            <person name="Henrissat B."/>
            <person name="Kuo A."/>
            <person name="Liang C."/>
            <person name="Lipzen A."/>
            <person name="Lutzoni F."/>
            <person name="Magnuson J."/>
            <person name="Mondo S."/>
            <person name="Nolan M."/>
            <person name="Ohm R."/>
            <person name="Pangilinan J."/>
            <person name="Park H.-J."/>
            <person name="Ramirez L."/>
            <person name="Alfaro M."/>
            <person name="Sun H."/>
            <person name="Tritt A."/>
            <person name="Yoshinaga Y."/>
            <person name="Zwiers L.-H."/>
            <person name="Turgeon B."/>
            <person name="Goodwin S."/>
            <person name="Spatafora J."/>
            <person name="Crous P."/>
            <person name="Grigoriev I."/>
        </authorList>
    </citation>
    <scope>NUCLEOTIDE SEQUENCE</scope>
    <source>
        <strain evidence="5 7">CBS 304.34</strain>
    </source>
</reference>
<dbReference type="SUPFAM" id="SSF51905">
    <property type="entry name" value="FAD/NAD(P)-binding domain"/>
    <property type="match status" value="2"/>
</dbReference>
<dbReference type="RefSeq" id="XP_033581678.1">
    <property type="nucleotide sequence ID" value="XM_033718974.1"/>
</dbReference>
<dbReference type="GO" id="GO:0050661">
    <property type="term" value="F:NADP binding"/>
    <property type="evidence" value="ECO:0007669"/>
    <property type="project" value="InterPro"/>
</dbReference>
<comment type="similarity">
    <text evidence="1">Belongs to the FAD-binding monooxygenase family.</text>
</comment>
<dbReference type="GO" id="GO:0004499">
    <property type="term" value="F:N,N-dimethylaniline monooxygenase activity"/>
    <property type="evidence" value="ECO:0007669"/>
    <property type="project" value="InterPro"/>
</dbReference>
<keyword evidence="4" id="KW-0560">Oxidoreductase</keyword>
<protein>
    <submittedName>
        <fullName evidence="5 7">Cyclohexanone 1,2-monooxygenase</fullName>
    </submittedName>
</protein>
<dbReference type="InterPro" id="IPR036188">
    <property type="entry name" value="FAD/NAD-bd_sf"/>
</dbReference>
<keyword evidence="5" id="KW-0503">Monooxygenase</keyword>
<dbReference type="Proteomes" id="UP000504636">
    <property type="component" value="Unplaced"/>
</dbReference>
<reference evidence="7" key="3">
    <citation type="submission" date="2025-04" db="UniProtKB">
        <authorList>
            <consortium name="RefSeq"/>
        </authorList>
    </citation>
    <scope>IDENTIFICATION</scope>
    <source>
        <strain evidence="7">CBS 304.34</strain>
    </source>
</reference>
<evidence type="ECO:0000256" key="2">
    <source>
        <dbReference type="ARBA" id="ARBA00022630"/>
    </source>
</evidence>
<dbReference type="PANTHER" id="PTHR42877:SF5">
    <property type="entry name" value="L-ORNITHINE N(5)-MONOOXYGENASE-RELATED"/>
    <property type="match status" value="1"/>
</dbReference>
<accession>A0A6A6Z357</accession>
<dbReference type="AlphaFoldDB" id="A0A6A6Z357"/>
<sequence length="580" mass="65712">MSFDTEVLIIGGGMSGLGLAVQLIRKFGVRDFEIIEKSEDVGGTWLANTYPGCGCDVASHFYSYSFALNPDWTRKYSMRPEIQQYFRSIAEQYRILENVRFHSFVEKAIWDESSETWTVTIKDQKTKQTITRRAKIVISAVGALSVPKECDTPGAETFEGPIFHSAKWDHRFDWQNKDVVVIGNGCSATQFVPIMSGGPRATKKLTQFARQSHWLSERENPYYSSTFKNFMRYVPLAMRLYRAKLYWDMEKDFTGFNIQSGRNIRADLVKTNKEYVKRVAPRKYWDVLIPKTEIGCKRKVLDTDYLACLHRPNVELVATDPIKEIIPSGVRTESGREVKADAIVLAIGFATSQLLFPMDIRGKNGISLNKHWDSETEGVAQAYFGTCVPGFPNFFIMMGPNTTTGHLSVIYTVECQINFTLSLIEPIIKTLPSYRNRSILPSLSLFSPVPSVIDVKPEAARLDSAWTQLECKKLVWSSGCTNWAIDPKTGMNIMMYPDWQFLYWWRSIFYKKQDFVYTEAKTGKEVKPWSPSPLGLVARTAAVGLLVSSGLIATGVVDRDAVEDGVKHIVASAKELVKWR</sequence>
<keyword evidence="6" id="KW-1185">Reference proteome</keyword>
<evidence type="ECO:0000313" key="5">
    <source>
        <dbReference type="EMBL" id="KAF2814714.1"/>
    </source>
</evidence>